<evidence type="ECO:0000313" key="1">
    <source>
        <dbReference type="EMBL" id="RAP69490.1"/>
    </source>
</evidence>
<comment type="caution">
    <text evidence="1">The sequence shown here is derived from an EMBL/GenBank/DDBJ whole genome shotgun (WGS) entry which is preliminary data.</text>
</comment>
<dbReference type="EMBL" id="LJAM02000740">
    <property type="protein sequence ID" value="RAP69490.1"/>
    <property type="molecule type" value="Genomic_DNA"/>
</dbReference>
<name>A0A328THG6_9GAMM</name>
<sequence length="13" mass="1522">MLLKGLIFQRLCS</sequence>
<proteinExistence type="predicted"/>
<dbReference type="Proteomes" id="UP000244334">
    <property type="component" value="Unassembled WGS sequence"/>
</dbReference>
<reference evidence="1" key="1">
    <citation type="submission" date="2018-04" db="EMBL/GenBank/DDBJ databases">
        <title>Genomes of the Obligate Erwinia dacicola and Facultative Enterobacter sp. OLF Endosymbionts of the Olive Fruit fly, Bactrocera oleae.</title>
        <authorList>
            <person name="Estes A.M."/>
            <person name="Hearn D.J."/>
            <person name="Agarwal S."/>
            <person name="Pierson E.A."/>
            <person name="Dunning-Hotopp J.C."/>
        </authorList>
    </citation>
    <scope>NUCLEOTIDE SEQUENCE [LARGE SCALE GENOMIC DNA]</scope>
    <source>
        <strain evidence="1">Oroville</strain>
    </source>
</reference>
<evidence type="ECO:0000313" key="2">
    <source>
        <dbReference type="Proteomes" id="UP000244334"/>
    </source>
</evidence>
<gene>
    <name evidence="1" type="ORF">ACZ87_03722</name>
</gene>
<feature type="non-terminal residue" evidence="1">
    <location>
        <position position="13"/>
    </location>
</feature>
<protein>
    <submittedName>
        <fullName evidence="1">Uncharacterized protein</fullName>
    </submittedName>
</protein>
<organism evidence="1 2">
    <name type="scientific">Candidatus Erwinia dacicola</name>
    <dbReference type="NCBI Taxonomy" id="252393"/>
    <lineage>
        <taxon>Bacteria</taxon>
        <taxon>Pseudomonadati</taxon>
        <taxon>Pseudomonadota</taxon>
        <taxon>Gammaproteobacteria</taxon>
        <taxon>Enterobacterales</taxon>
        <taxon>Erwiniaceae</taxon>
        <taxon>Erwinia</taxon>
    </lineage>
</organism>
<keyword evidence="2" id="KW-1185">Reference proteome</keyword>
<accession>A0A328THG6</accession>